<comment type="caution">
    <text evidence="1">The sequence shown here is derived from an EMBL/GenBank/DDBJ whole genome shotgun (WGS) entry which is preliminary data.</text>
</comment>
<gene>
    <name evidence="1" type="ORF">LCGC14_0459430</name>
</gene>
<dbReference type="AlphaFoldDB" id="A0A0F9SKW1"/>
<dbReference type="SUPFAM" id="SSF56091">
    <property type="entry name" value="DNA ligase/mRNA capping enzyme, catalytic domain"/>
    <property type="match status" value="1"/>
</dbReference>
<dbReference type="EMBL" id="LAZR01000468">
    <property type="protein sequence ID" value="KKN67684.1"/>
    <property type="molecule type" value="Genomic_DNA"/>
</dbReference>
<reference evidence="1" key="1">
    <citation type="journal article" date="2015" name="Nature">
        <title>Complex archaea that bridge the gap between prokaryotes and eukaryotes.</title>
        <authorList>
            <person name="Spang A."/>
            <person name="Saw J.H."/>
            <person name="Jorgensen S.L."/>
            <person name="Zaremba-Niedzwiedzka K."/>
            <person name="Martijn J."/>
            <person name="Lind A.E."/>
            <person name="van Eijk R."/>
            <person name="Schleper C."/>
            <person name="Guy L."/>
            <person name="Ettema T.J."/>
        </authorList>
    </citation>
    <scope>NUCLEOTIDE SEQUENCE</scope>
</reference>
<proteinExistence type="predicted"/>
<sequence length="197" mass="22263">MKTYPIISGDIVTSQPIYAFDKLDGSNIRAEWSAKKGFYKFGTRKRLLDRNEPILGPAVDLVLEKYADDLAKVFKKQRQRKAICFFEFHGPNSFAGYHDKDDEHIVTLFDANFQKGILEPKEFLKLFGHLDTPAMLFHGKVGPAFIKEVNAGELEGMTYEGVVCKGKNISPGLPLMFKIKNHSWYAKLKASKGDTNV</sequence>
<name>A0A0F9SKW1_9ZZZZ</name>
<evidence type="ECO:0008006" key="2">
    <source>
        <dbReference type="Google" id="ProtNLM"/>
    </source>
</evidence>
<organism evidence="1">
    <name type="scientific">marine sediment metagenome</name>
    <dbReference type="NCBI Taxonomy" id="412755"/>
    <lineage>
        <taxon>unclassified sequences</taxon>
        <taxon>metagenomes</taxon>
        <taxon>ecological metagenomes</taxon>
    </lineage>
</organism>
<accession>A0A0F9SKW1</accession>
<evidence type="ECO:0000313" key="1">
    <source>
        <dbReference type="EMBL" id="KKN67684.1"/>
    </source>
</evidence>
<protein>
    <recommendedName>
        <fullName evidence="2">RNA ligase domain-containing protein</fullName>
    </recommendedName>
</protein>